<evidence type="ECO:0000256" key="1">
    <source>
        <dbReference type="ARBA" id="ARBA00004651"/>
    </source>
</evidence>
<gene>
    <name evidence="10" type="ORF">PYS61_02145</name>
</gene>
<proteinExistence type="predicted"/>
<dbReference type="Proteomes" id="UP001220478">
    <property type="component" value="Chromosome"/>
</dbReference>
<accession>A0ABY8C5X7</accession>
<feature type="transmembrane region" description="Helical" evidence="7">
    <location>
        <begin position="226"/>
        <end position="246"/>
    </location>
</feature>
<dbReference type="InterPro" id="IPR039421">
    <property type="entry name" value="Type_1_exporter"/>
</dbReference>
<evidence type="ECO:0000259" key="9">
    <source>
        <dbReference type="PROSITE" id="PS50929"/>
    </source>
</evidence>
<dbReference type="InterPro" id="IPR011527">
    <property type="entry name" value="ABC1_TM_dom"/>
</dbReference>
<feature type="domain" description="ABC transporter" evidence="8">
    <location>
        <begin position="319"/>
        <end position="554"/>
    </location>
</feature>
<dbReference type="InterPro" id="IPR036640">
    <property type="entry name" value="ABC1_TM_sf"/>
</dbReference>
<dbReference type="PANTHER" id="PTHR43394:SF1">
    <property type="entry name" value="ATP-BINDING CASSETTE SUB-FAMILY B MEMBER 10, MITOCHONDRIAL"/>
    <property type="match status" value="1"/>
</dbReference>
<keyword evidence="6 7" id="KW-0472">Membrane</keyword>
<dbReference type="GO" id="GO:0005524">
    <property type="term" value="F:ATP binding"/>
    <property type="evidence" value="ECO:0007669"/>
    <property type="project" value="UniProtKB-KW"/>
</dbReference>
<evidence type="ECO:0000256" key="7">
    <source>
        <dbReference type="SAM" id="Phobius"/>
    </source>
</evidence>
<dbReference type="Gene3D" id="1.20.1560.10">
    <property type="entry name" value="ABC transporter type 1, transmembrane domain"/>
    <property type="match status" value="1"/>
</dbReference>
<organism evidence="10 11">
    <name type="scientific">Amygdalobacter indicium</name>
    <dbReference type="NCBI Taxonomy" id="3029272"/>
    <lineage>
        <taxon>Bacteria</taxon>
        <taxon>Bacillati</taxon>
        <taxon>Bacillota</taxon>
        <taxon>Clostridia</taxon>
        <taxon>Eubacteriales</taxon>
        <taxon>Oscillospiraceae</taxon>
        <taxon>Amygdalobacter</taxon>
    </lineage>
</organism>
<evidence type="ECO:0000256" key="2">
    <source>
        <dbReference type="ARBA" id="ARBA00022692"/>
    </source>
</evidence>
<sequence>MFKRRSFSLVGMGLLLISTLLSVFIPYIVKNLIDNTELHFFGFNNYLLLAAAYLGQVIFSSLGYFMFAKITMTNVYDLRQKIMHNLLVGRYSFFDHNKIEQVPSHLTTNIKTYEHYVQVIPQFISGLFLIVISIIFLFSLDWKLSAVMFISLPLLGIIVTPLSAFSGKLSNYLQKSSALYTEKIINCLQNILYIKTLNAESQIEENIDQENKELKNIAIKSGGVDAIANPLVFLLFLIIVSLIFVYGGKRVQSGEITIGVLISFLLYLLQLINPIANTSNFFMAKSKWKTNKAELEKYLTLESETTNEGKEELAEIKSLSFCNLSFAYEHTAVLDNLSCEIPIGSKIAVVGPSGSGKSTLYKLLLRLYEPDSGKILLNAQELNSFSKKSIRRHIALVPQENSIIGSSLSDFLNLGQEHKISDAQLIDTLNTVGLAAELNLNTENIAGYDFGLAAKNLSVGQKQRLMIAKALLKEASIYLLDESTASVDSELETLIFETLLKFKPDKTIISIAHRLSTVKYADTIIFLEEGKISGIGTHNELYAQHEHYRHFIDLQLIKTETEQAG</sequence>
<feature type="domain" description="ABC transmembrane type-1" evidence="9">
    <location>
        <begin position="9"/>
        <end position="287"/>
    </location>
</feature>
<feature type="transmembrane region" description="Helical" evidence="7">
    <location>
        <begin position="46"/>
        <end position="67"/>
    </location>
</feature>
<dbReference type="PROSITE" id="PS50893">
    <property type="entry name" value="ABC_TRANSPORTER_2"/>
    <property type="match status" value="1"/>
</dbReference>
<protein>
    <submittedName>
        <fullName evidence="10">ABC transporter ATP-binding protein</fullName>
    </submittedName>
</protein>
<reference evidence="10 11" key="1">
    <citation type="submission" date="2023-02" db="EMBL/GenBank/DDBJ databases">
        <title>Novel Oscillospiraceae bacterial genomes.</title>
        <authorList>
            <person name="Srinivasan S."/>
            <person name="Austin M.N."/>
            <person name="Fiedler T.L."/>
            <person name="Strenk S.M."/>
            <person name="Agnew K.J."/>
            <person name="Nagana Gowda G.A."/>
            <person name="Raftery D."/>
            <person name="Beamer M.A."/>
            <person name="Achilles S.L."/>
            <person name="Wiesenfeld H.C."/>
            <person name="Fredricks D.N."/>
            <person name="Hillier S.L."/>
        </authorList>
    </citation>
    <scope>NUCLEOTIDE SEQUENCE [LARGE SCALE GENOMIC DNA]</scope>
    <source>
        <strain evidence="10 11">CHIC02 1186E3-8</strain>
    </source>
</reference>
<keyword evidence="11" id="KW-1185">Reference proteome</keyword>
<dbReference type="PANTHER" id="PTHR43394">
    <property type="entry name" value="ATP-DEPENDENT PERMEASE MDL1, MITOCHONDRIAL"/>
    <property type="match status" value="1"/>
</dbReference>
<evidence type="ECO:0000259" key="8">
    <source>
        <dbReference type="PROSITE" id="PS50893"/>
    </source>
</evidence>
<feature type="transmembrane region" description="Helical" evidence="7">
    <location>
        <begin position="119"/>
        <end position="140"/>
    </location>
</feature>
<dbReference type="PROSITE" id="PS00211">
    <property type="entry name" value="ABC_TRANSPORTER_1"/>
    <property type="match status" value="1"/>
</dbReference>
<dbReference type="InterPro" id="IPR027417">
    <property type="entry name" value="P-loop_NTPase"/>
</dbReference>
<keyword evidence="4 10" id="KW-0067">ATP-binding</keyword>
<name>A0ABY8C5X7_9FIRM</name>
<dbReference type="InterPro" id="IPR003593">
    <property type="entry name" value="AAA+_ATPase"/>
</dbReference>
<dbReference type="SUPFAM" id="SSF52540">
    <property type="entry name" value="P-loop containing nucleoside triphosphate hydrolases"/>
    <property type="match status" value="1"/>
</dbReference>
<evidence type="ECO:0000256" key="6">
    <source>
        <dbReference type="ARBA" id="ARBA00023136"/>
    </source>
</evidence>
<dbReference type="Pfam" id="PF00664">
    <property type="entry name" value="ABC_membrane"/>
    <property type="match status" value="1"/>
</dbReference>
<evidence type="ECO:0000256" key="3">
    <source>
        <dbReference type="ARBA" id="ARBA00022741"/>
    </source>
</evidence>
<evidence type="ECO:0000313" key="10">
    <source>
        <dbReference type="EMBL" id="WEG35992.1"/>
    </source>
</evidence>
<evidence type="ECO:0000313" key="11">
    <source>
        <dbReference type="Proteomes" id="UP001220478"/>
    </source>
</evidence>
<dbReference type="EMBL" id="CP118868">
    <property type="protein sequence ID" value="WEG35992.1"/>
    <property type="molecule type" value="Genomic_DNA"/>
</dbReference>
<feature type="transmembrane region" description="Helical" evidence="7">
    <location>
        <begin position="146"/>
        <end position="165"/>
    </location>
</feature>
<dbReference type="CDD" id="cd03228">
    <property type="entry name" value="ABCC_MRP_Like"/>
    <property type="match status" value="1"/>
</dbReference>
<keyword evidence="2 7" id="KW-0812">Transmembrane</keyword>
<evidence type="ECO:0000256" key="4">
    <source>
        <dbReference type="ARBA" id="ARBA00022840"/>
    </source>
</evidence>
<dbReference type="SUPFAM" id="SSF90123">
    <property type="entry name" value="ABC transporter transmembrane region"/>
    <property type="match status" value="1"/>
</dbReference>
<feature type="transmembrane region" description="Helical" evidence="7">
    <location>
        <begin position="258"/>
        <end position="276"/>
    </location>
</feature>
<dbReference type="SMART" id="SM00382">
    <property type="entry name" value="AAA"/>
    <property type="match status" value="1"/>
</dbReference>
<keyword evidence="5 7" id="KW-1133">Transmembrane helix</keyword>
<dbReference type="InterPro" id="IPR003439">
    <property type="entry name" value="ABC_transporter-like_ATP-bd"/>
</dbReference>
<dbReference type="PROSITE" id="PS50929">
    <property type="entry name" value="ABC_TM1F"/>
    <property type="match status" value="1"/>
</dbReference>
<evidence type="ECO:0000256" key="5">
    <source>
        <dbReference type="ARBA" id="ARBA00022989"/>
    </source>
</evidence>
<dbReference type="CDD" id="cd18551">
    <property type="entry name" value="ABC_6TM_LmrA_like"/>
    <property type="match status" value="1"/>
</dbReference>
<dbReference type="Pfam" id="PF00005">
    <property type="entry name" value="ABC_tran"/>
    <property type="match status" value="1"/>
</dbReference>
<keyword evidence="3" id="KW-0547">Nucleotide-binding</keyword>
<comment type="subcellular location">
    <subcellularLocation>
        <location evidence="1">Cell membrane</location>
        <topology evidence="1">Multi-pass membrane protein</topology>
    </subcellularLocation>
</comment>
<dbReference type="RefSeq" id="WP_315572017.1">
    <property type="nucleotide sequence ID" value="NZ_CP118868.1"/>
</dbReference>
<dbReference type="InterPro" id="IPR017871">
    <property type="entry name" value="ABC_transporter-like_CS"/>
</dbReference>
<dbReference type="Gene3D" id="3.40.50.300">
    <property type="entry name" value="P-loop containing nucleotide triphosphate hydrolases"/>
    <property type="match status" value="1"/>
</dbReference>